<evidence type="ECO:0000313" key="4">
    <source>
        <dbReference type="Proteomes" id="UP001231109"/>
    </source>
</evidence>
<evidence type="ECO:0000313" key="3">
    <source>
        <dbReference type="EMBL" id="MDP5136514.1"/>
    </source>
</evidence>
<evidence type="ECO:0000259" key="2">
    <source>
        <dbReference type="PROSITE" id="PS51819"/>
    </source>
</evidence>
<dbReference type="RefSeq" id="WP_305975879.1">
    <property type="nucleotide sequence ID" value="NZ_JAPJDZ010000025.1"/>
</dbReference>
<sequence length="126" mass="14680">MELNQVTLPVKDMDIAVNFYLNLGFTQIVDTPHYARFSCPDGNSTFSLTLETGEFENSSVIYFEHEKLDELCAELAKKGFQFEQQPTEQRYLWKEAILKDPSGNKIKLYWAGENRLNPPWKVEKRV</sequence>
<organism evidence="3 4">
    <name type="scientific">Rheinheimera baltica</name>
    <dbReference type="NCBI Taxonomy" id="67576"/>
    <lineage>
        <taxon>Bacteria</taxon>
        <taxon>Pseudomonadati</taxon>
        <taxon>Pseudomonadota</taxon>
        <taxon>Gammaproteobacteria</taxon>
        <taxon>Chromatiales</taxon>
        <taxon>Chromatiaceae</taxon>
        <taxon>Rheinheimera</taxon>
    </lineage>
</organism>
<protein>
    <submittedName>
        <fullName evidence="3">VOC family protein</fullName>
    </submittedName>
</protein>
<name>A0ABT9HZH4_9GAMM</name>
<comment type="caution">
    <text evidence="3">The sequence shown here is derived from an EMBL/GenBank/DDBJ whole genome shotgun (WGS) entry which is preliminary data.</text>
</comment>
<evidence type="ECO:0000256" key="1">
    <source>
        <dbReference type="ARBA" id="ARBA00022723"/>
    </source>
</evidence>
<keyword evidence="4" id="KW-1185">Reference proteome</keyword>
<dbReference type="SUPFAM" id="SSF54593">
    <property type="entry name" value="Glyoxalase/Bleomycin resistance protein/Dihydroxybiphenyl dioxygenase"/>
    <property type="match status" value="1"/>
</dbReference>
<dbReference type="Gene3D" id="3.10.180.10">
    <property type="entry name" value="2,3-Dihydroxybiphenyl 1,2-Dioxygenase, domain 1"/>
    <property type="match status" value="1"/>
</dbReference>
<dbReference type="Proteomes" id="UP001231109">
    <property type="component" value="Unassembled WGS sequence"/>
</dbReference>
<dbReference type="Pfam" id="PF00903">
    <property type="entry name" value="Glyoxalase"/>
    <property type="match status" value="1"/>
</dbReference>
<dbReference type="InterPro" id="IPR018146">
    <property type="entry name" value="Glyoxalase_1_CS"/>
</dbReference>
<accession>A0ABT9HZH4</accession>
<dbReference type="EMBL" id="JAPJDZ010000025">
    <property type="protein sequence ID" value="MDP5136514.1"/>
    <property type="molecule type" value="Genomic_DNA"/>
</dbReference>
<dbReference type="InterPro" id="IPR029068">
    <property type="entry name" value="Glyas_Bleomycin-R_OHBP_Dase"/>
</dbReference>
<dbReference type="CDD" id="cd06587">
    <property type="entry name" value="VOC"/>
    <property type="match status" value="1"/>
</dbReference>
<dbReference type="InterPro" id="IPR037523">
    <property type="entry name" value="VOC_core"/>
</dbReference>
<dbReference type="PROSITE" id="PS51819">
    <property type="entry name" value="VOC"/>
    <property type="match status" value="1"/>
</dbReference>
<reference evidence="3 4" key="1">
    <citation type="submission" date="2022-11" db="EMBL/GenBank/DDBJ databases">
        <title>Viruses from the air-sea interface of a natural surface slick.</title>
        <authorList>
            <person name="Rahlff J."/>
            <person name="Holmfeldt K."/>
        </authorList>
    </citation>
    <scope>NUCLEOTIDE SEQUENCE [LARGE SCALE GENOMIC DNA]</scope>
    <source>
        <strain evidence="3 4">SMS4</strain>
    </source>
</reference>
<proteinExistence type="predicted"/>
<gene>
    <name evidence="3" type="ORF">ORJ04_11205</name>
</gene>
<dbReference type="PROSITE" id="PS00934">
    <property type="entry name" value="GLYOXALASE_I_1"/>
    <property type="match status" value="1"/>
</dbReference>
<keyword evidence="1" id="KW-0479">Metal-binding</keyword>
<dbReference type="InterPro" id="IPR004360">
    <property type="entry name" value="Glyas_Fos-R_dOase_dom"/>
</dbReference>
<feature type="domain" description="VOC" evidence="2">
    <location>
        <begin position="2"/>
        <end position="111"/>
    </location>
</feature>